<feature type="transmembrane region" description="Helical" evidence="1">
    <location>
        <begin position="122"/>
        <end position="144"/>
    </location>
</feature>
<feature type="transmembrane region" description="Helical" evidence="1">
    <location>
        <begin position="71"/>
        <end position="89"/>
    </location>
</feature>
<organism evidence="3">
    <name type="scientific">Ignisphaera aggregans</name>
    <dbReference type="NCBI Taxonomy" id="334771"/>
    <lineage>
        <taxon>Archaea</taxon>
        <taxon>Thermoproteota</taxon>
        <taxon>Thermoprotei</taxon>
        <taxon>Desulfurococcales</taxon>
        <taxon>Desulfurococcaceae</taxon>
        <taxon>Ignisphaera</taxon>
    </lineage>
</organism>
<keyword evidence="1" id="KW-0812">Transmembrane</keyword>
<dbReference type="EMBL" id="DTBD01000025">
    <property type="protein sequence ID" value="HGQ64347.1"/>
    <property type="molecule type" value="Genomic_DNA"/>
</dbReference>
<keyword evidence="1" id="KW-0472">Membrane</keyword>
<proteinExistence type="predicted"/>
<gene>
    <name evidence="3" type="ORF">ENU08_03795</name>
    <name evidence="2" type="ORF">ENU41_04665</name>
</gene>
<evidence type="ECO:0000313" key="3">
    <source>
        <dbReference type="EMBL" id="HGQ64347.1"/>
    </source>
</evidence>
<keyword evidence="1" id="KW-1133">Transmembrane helix</keyword>
<protein>
    <submittedName>
        <fullName evidence="3">Uncharacterized protein</fullName>
    </submittedName>
</protein>
<dbReference type="AlphaFoldDB" id="A0A7C4NMD4"/>
<accession>A0A7C4NMD4</accession>
<reference evidence="3" key="1">
    <citation type="journal article" date="2020" name="mSystems">
        <title>Genome- and Community-Level Interaction Insights into Carbon Utilization and Element Cycling Functions of Hydrothermarchaeota in Hydrothermal Sediment.</title>
        <authorList>
            <person name="Zhou Z."/>
            <person name="Liu Y."/>
            <person name="Xu W."/>
            <person name="Pan J."/>
            <person name="Luo Z.H."/>
            <person name="Li M."/>
        </authorList>
    </citation>
    <scope>NUCLEOTIDE SEQUENCE [LARGE SCALE GENOMIC DNA]</scope>
    <source>
        <strain evidence="3">SpSt-637</strain>
        <strain evidence="2">SpSt-667</strain>
    </source>
</reference>
<dbReference type="EMBL" id="DTCK01000034">
    <property type="protein sequence ID" value="HGQ35952.1"/>
    <property type="molecule type" value="Genomic_DNA"/>
</dbReference>
<feature type="transmembrane region" description="Helical" evidence="1">
    <location>
        <begin position="36"/>
        <end position="59"/>
    </location>
</feature>
<name>A0A7C4NMD4_9CREN</name>
<comment type="caution">
    <text evidence="3">The sequence shown here is derived from an EMBL/GenBank/DDBJ whole genome shotgun (WGS) entry which is preliminary data.</text>
</comment>
<sequence>MTRVEFWRYVGDIHIVLSGVPNGYSVVNQTFISMDMGYVVVGVGLGSFLWYLLFPVLLYSTYLVLVKQSDSHINVFVLFSWLSMLNIVAGPIDWYYANVLPYLYLNLCFVLQRVLGYKFKFVAVALAVAQVSTFLATALGFIPFELVFVK</sequence>
<evidence type="ECO:0000313" key="2">
    <source>
        <dbReference type="EMBL" id="HGQ35952.1"/>
    </source>
</evidence>
<evidence type="ECO:0000256" key="1">
    <source>
        <dbReference type="SAM" id="Phobius"/>
    </source>
</evidence>